<dbReference type="GO" id="GO:0006915">
    <property type="term" value="P:apoptotic process"/>
    <property type="evidence" value="ECO:0007669"/>
    <property type="project" value="UniProtKB-KW"/>
</dbReference>
<feature type="binding site" evidence="11">
    <location>
        <position position="206"/>
    </location>
    <ligand>
        <name>Zn(2+)</name>
        <dbReference type="ChEBI" id="CHEBI:29105"/>
    </ligand>
</feature>
<protein>
    <recommendedName>
        <fullName evidence="18">p53 DNA-binding domain-containing protein</fullName>
    </recommendedName>
</protein>
<feature type="domain" description="p53 tetramerisation" evidence="15">
    <location>
        <begin position="366"/>
        <end position="392"/>
    </location>
</feature>
<dbReference type="CDD" id="cd08367">
    <property type="entry name" value="P53"/>
    <property type="match status" value="1"/>
</dbReference>
<evidence type="ECO:0000256" key="12">
    <source>
        <dbReference type="PIRSR" id="PIRSR602117-2"/>
    </source>
</evidence>
<dbReference type="Proteomes" id="UP000054560">
    <property type="component" value="Unassembled WGS sequence"/>
</dbReference>
<dbReference type="Gene3D" id="4.10.170.10">
    <property type="entry name" value="p53-like tetramerisation domain"/>
    <property type="match status" value="1"/>
</dbReference>
<comment type="similarity">
    <text evidence="2">Belongs to the p53 family.</text>
</comment>
<feature type="compositionally biased region" description="Low complexity" evidence="13">
    <location>
        <begin position="473"/>
        <end position="483"/>
    </location>
</feature>
<keyword evidence="6" id="KW-0805">Transcription regulation</keyword>
<dbReference type="RefSeq" id="XP_014156832.1">
    <property type="nucleotide sequence ID" value="XM_014301357.1"/>
</dbReference>
<evidence type="ECO:0008006" key="18">
    <source>
        <dbReference type="Google" id="ProtNLM"/>
    </source>
</evidence>
<keyword evidence="4 11" id="KW-0479">Metal-binding</keyword>
<dbReference type="GeneID" id="25905301"/>
<feature type="compositionally biased region" description="Polar residues" evidence="13">
    <location>
        <begin position="489"/>
        <end position="498"/>
    </location>
</feature>
<feature type="site" description="Interaction with DNA" evidence="12">
    <location>
        <position position="68"/>
    </location>
</feature>
<dbReference type="OrthoDB" id="5980665at2759"/>
<comment type="cofactor">
    <cofactor evidence="11">
        <name>Zn(2+)</name>
        <dbReference type="ChEBI" id="CHEBI:29105"/>
    </cofactor>
    <text evidence="11">Binds 1 zinc ion per subunit.</text>
</comment>
<dbReference type="STRING" id="667725.A0A0L0G1F4"/>
<dbReference type="GO" id="GO:0000981">
    <property type="term" value="F:DNA-binding transcription factor activity, RNA polymerase II-specific"/>
    <property type="evidence" value="ECO:0007669"/>
    <property type="project" value="TreeGrafter"/>
</dbReference>
<feature type="compositionally biased region" description="Polar residues" evidence="13">
    <location>
        <begin position="450"/>
        <end position="472"/>
    </location>
</feature>
<keyword evidence="5 11" id="KW-0862">Zinc</keyword>
<organism evidence="16 17">
    <name type="scientific">Sphaeroforma arctica JP610</name>
    <dbReference type="NCBI Taxonomy" id="667725"/>
    <lineage>
        <taxon>Eukaryota</taxon>
        <taxon>Ichthyosporea</taxon>
        <taxon>Ichthyophonida</taxon>
        <taxon>Sphaeroforma</taxon>
    </lineage>
</organism>
<keyword evidence="3" id="KW-0053">Apoptosis</keyword>
<dbReference type="GO" id="GO:0051262">
    <property type="term" value="P:protein tetramerization"/>
    <property type="evidence" value="ECO:0007669"/>
    <property type="project" value="InterPro"/>
</dbReference>
<dbReference type="EMBL" id="KQ241879">
    <property type="protein sequence ID" value="KNC82930.1"/>
    <property type="molecule type" value="Genomic_DNA"/>
</dbReference>
<comment type="subcellular location">
    <subcellularLocation>
        <location evidence="1">Nucleus</location>
    </subcellularLocation>
</comment>
<evidence type="ECO:0000256" key="2">
    <source>
        <dbReference type="ARBA" id="ARBA00006167"/>
    </source>
</evidence>
<name>A0A0L0G1F4_9EUKA</name>
<evidence type="ECO:0000256" key="6">
    <source>
        <dbReference type="ARBA" id="ARBA00023015"/>
    </source>
</evidence>
<evidence type="ECO:0000256" key="13">
    <source>
        <dbReference type="SAM" id="MobiDB-lite"/>
    </source>
</evidence>
<reference evidence="16 17" key="1">
    <citation type="submission" date="2011-02" db="EMBL/GenBank/DDBJ databases">
        <title>The Genome Sequence of Sphaeroforma arctica JP610.</title>
        <authorList>
            <consortium name="The Broad Institute Genome Sequencing Platform"/>
            <person name="Russ C."/>
            <person name="Cuomo C."/>
            <person name="Young S.K."/>
            <person name="Zeng Q."/>
            <person name="Gargeya S."/>
            <person name="Alvarado L."/>
            <person name="Berlin A."/>
            <person name="Chapman S.B."/>
            <person name="Chen Z."/>
            <person name="Freedman E."/>
            <person name="Gellesch M."/>
            <person name="Goldberg J."/>
            <person name="Griggs A."/>
            <person name="Gujja S."/>
            <person name="Heilman E."/>
            <person name="Heiman D."/>
            <person name="Howarth C."/>
            <person name="Mehta T."/>
            <person name="Neiman D."/>
            <person name="Pearson M."/>
            <person name="Roberts A."/>
            <person name="Saif S."/>
            <person name="Shea T."/>
            <person name="Shenoy N."/>
            <person name="Sisk P."/>
            <person name="Stolte C."/>
            <person name="Sykes S."/>
            <person name="White J."/>
            <person name="Yandava C."/>
            <person name="Burger G."/>
            <person name="Gray M.W."/>
            <person name="Holland P.W.H."/>
            <person name="King N."/>
            <person name="Lang F.B.F."/>
            <person name="Roger A.J."/>
            <person name="Ruiz-Trillo I."/>
            <person name="Haas B."/>
            <person name="Nusbaum C."/>
            <person name="Birren B."/>
        </authorList>
    </citation>
    <scope>NUCLEOTIDE SEQUENCE [LARGE SCALE GENOMIC DNA]</scope>
    <source>
        <strain evidence="16 17">JP610</strain>
    </source>
</reference>
<feature type="region of interest" description="Disordered" evidence="13">
    <location>
        <begin position="1"/>
        <end position="45"/>
    </location>
</feature>
<dbReference type="Pfam" id="PF00870">
    <property type="entry name" value="P53"/>
    <property type="match status" value="1"/>
</dbReference>
<dbReference type="GO" id="GO:0005634">
    <property type="term" value="C:nucleus"/>
    <property type="evidence" value="ECO:0007669"/>
    <property type="project" value="UniProtKB-SubCell"/>
</dbReference>
<keyword evidence="10" id="KW-0539">Nucleus</keyword>
<dbReference type="PANTHER" id="PTHR11447:SF16">
    <property type="entry name" value="P53 PROTEIN LONG FORM VARIANT 1"/>
    <property type="match status" value="1"/>
</dbReference>
<feature type="region of interest" description="Disordered" evidence="13">
    <location>
        <begin position="249"/>
        <end position="312"/>
    </location>
</feature>
<evidence type="ECO:0000256" key="5">
    <source>
        <dbReference type="ARBA" id="ARBA00022833"/>
    </source>
</evidence>
<evidence type="ECO:0000259" key="15">
    <source>
        <dbReference type="Pfam" id="PF07710"/>
    </source>
</evidence>
<evidence type="ECO:0000256" key="4">
    <source>
        <dbReference type="ARBA" id="ARBA00022723"/>
    </source>
</evidence>
<evidence type="ECO:0000313" key="17">
    <source>
        <dbReference type="Proteomes" id="UP000054560"/>
    </source>
</evidence>
<feature type="compositionally biased region" description="Polar residues" evidence="13">
    <location>
        <begin position="258"/>
        <end position="267"/>
    </location>
</feature>
<feature type="binding site" evidence="11">
    <location>
        <position position="128"/>
    </location>
    <ligand>
        <name>Zn(2+)</name>
        <dbReference type="ChEBI" id="CHEBI:29105"/>
    </ligand>
</feature>
<feature type="compositionally biased region" description="Low complexity" evidence="13">
    <location>
        <begin position="429"/>
        <end position="449"/>
    </location>
</feature>
<evidence type="ECO:0000313" key="16">
    <source>
        <dbReference type="EMBL" id="KNC82930.1"/>
    </source>
</evidence>
<dbReference type="InterPro" id="IPR011615">
    <property type="entry name" value="p53_DNA-bd"/>
</dbReference>
<keyword evidence="8" id="KW-0010">Activator</keyword>
<dbReference type="PANTHER" id="PTHR11447">
    <property type="entry name" value="CELLULAR TUMOR ANTIGEN P53"/>
    <property type="match status" value="1"/>
</dbReference>
<feature type="compositionally biased region" description="Polar residues" evidence="13">
    <location>
        <begin position="15"/>
        <end position="26"/>
    </location>
</feature>
<dbReference type="InterPro" id="IPR008967">
    <property type="entry name" value="p53-like_TF_DNA-bd_sf"/>
</dbReference>
<proteinExistence type="inferred from homology"/>
<evidence type="ECO:0000256" key="8">
    <source>
        <dbReference type="ARBA" id="ARBA00023159"/>
    </source>
</evidence>
<feature type="compositionally biased region" description="Polar residues" evidence="13">
    <location>
        <begin position="280"/>
        <end position="291"/>
    </location>
</feature>
<gene>
    <name evidence="16" type="ORF">SARC_04797</name>
</gene>
<keyword evidence="17" id="KW-1185">Reference proteome</keyword>
<sequence>MYNLPLQDHAPAAEPSTSDPQLNIQPELTLPPPRQTPPVLDSSHTPMPGIYNFRVRLGHFDSTNPTGKLTGSTTYSSLLDRLFINMGVYTPITLFSHTPPPEGAVVRCFVVFSSQEKCTTTVTRCPNHRSATDHSNTGNDPQKAPLTHILQVSHPQAQYLTTPSGVESAVVPYNARESSVKNSAAKKERTAGFGAFQDTTSIRYMCYSSCAGSINRENIHTVFRLELGSDILGVASLDTKICSCPSRDRTKAEKLTRQQEASGTTGSSRKRSEKGRDSPSHSTDIASTGATKDSHTSERIQAPSIVHPHSSQATLVGKRSQRLIQNVQHKLPTRINTADTHTAHPMRWSTAQSTRIATADSTVGIDEDAVYYVAVRGRQNYEVLSRVADGLNALAQRPPRARSFRQHNPLPTRTPSLLVTSNPPPPPTTTANTAAPTNTNTNTNTNTSTDTKTVFSRPGQNSTIPSLSSRRNPSLVSSTTSVPPAQPRTAASSRSLRTVPSRERRVSGTVPSDVPVSESPARNTR</sequence>
<dbReference type="InterPro" id="IPR012346">
    <property type="entry name" value="p53/RUNT-type_TF_DNA-bd_sf"/>
</dbReference>
<feature type="compositionally biased region" description="Polar residues" evidence="13">
    <location>
        <begin position="409"/>
        <end position="419"/>
    </location>
</feature>
<evidence type="ECO:0000256" key="10">
    <source>
        <dbReference type="ARBA" id="ARBA00023242"/>
    </source>
</evidence>
<feature type="binding site" evidence="11">
    <location>
        <position position="210"/>
    </location>
    <ligand>
        <name>Zn(2+)</name>
        <dbReference type="ChEBI" id="CHEBI:29105"/>
    </ligand>
</feature>
<dbReference type="AlphaFoldDB" id="A0A0L0G1F4"/>
<keyword evidence="9" id="KW-0804">Transcription</keyword>
<dbReference type="SUPFAM" id="SSF49417">
    <property type="entry name" value="p53-like transcription factors"/>
    <property type="match status" value="1"/>
</dbReference>
<dbReference type="Pfam" id="PF07710">
    <property type="entry name" value="P53_tetramer"/>
    <property type="match status" value="1"/>
</dbReference>
<dbReference type="InterPro" id="IPR036674">
    <property type="entry name" value="p53_tetramer_sf"/>
</dbReference>
<dbReference type="eggNOG" id="ENOG502QQ48">
    <property type="taxonomic scope" value="Eukaryota"/>
</dbReference>
<evidence type="ECO:0000256" key="11">
    <source>
        <dbReference type="PIRSR" id="PIRSR602117-1"/>
    </source>
</evidence>
<keyword evidence="7" id="KW-0238">DNA-binding</keyword>
<feature type="domain" description="p53 DNA-binding" evidence="14">
    <location>
        <begin position="47"/>
        <end position="254"/>
    </location>
</feature>
<feature type="binding site" evidence="11">
    <location>
        <position position="125"/>
    </location>
    <ligand>
        <name>Zn(2+)</name>
        <dbReference type="ChEBI" id="CHEBI:29105"/>
    </ligand>
</feature>
<evidence type="ECO:0000256" key="3">
    <source>
        <dbReference type="ARBA" id="ARBA00022703"/>
    </source>
</evidence>
<feature type="region of interest" description="Disordered" evidence="13">
    <location>
        <begin position="397"/>
        <end position="525"/>
    </location>
</feature>
<evidence type="ECO:0000256" key="7">
    <source>
        <dbReference type="ARBA" id="ARBA00023125"/>
    </source>
</evidence>
<dbReference type="GO" id="GO:0046872">
    <property type="term" value="F:metal ion binding"/>
    <property type="evidence" value="ECO:0007669"/>
    <property type="project" value="UniProtKB-KW"/>
</dbReference>
<dbReference type="GO" id="GO:0000978">
    <property type="term" value="F:RNA polymerase II cis-regulatory region sequence-specific DNA binding"/>
    <property type="evidence" value="ECO:0007669"/>
    <property type="project" value="TreeGrafter"/>
</dbReference>
<evidence type="ECO:0000256" key="1">
    <source>
        <dbReference type="ARBA" id="ARBA00004123"/>
    </source>
</evidence>
<evidence type="ECO:0000259" key="14">
    <source>
        <dbReference type="Pfam" id="PF00870"/>
    </source>
</evidence>
<dbReference type="Gene3D" id="2.60.40.720">
    <property type="match status" value="1"/>
</dbReference>
<evidence type="ECO:0000256" key="9">
    <source>
        <dbReference type="ARBA" id="ARBA00023163"/>
    </source>
</evidence>
<dbReference type="InterPro" id="IPR010991">
    <property type="entry name" value="p53_tetrameristn"/>
</dbReference>
<dbReference type="InterPro" id="IPR002117">
    <property type="entry name" value="p53_tumour_suppressor"/>
</dbReference>
<accession>A0A0L0G1F4</accession>